<comment type="caution">
    <text evidence="2">The sequence shown here is derived from an EMBL/GenBank/DDBJ whole genome shotgun (WGS) entry which is preliminary data.</text>
</comment>
<evidence type="ECO:0000313" key="2">
    <source>
        <dbReference type="EMBL" id="KAL3784140.1"/>
    </source>
</evidence>
<dbReference type="Proteomes" id="UP001530315">
    <property type="component" value="Unassembled WGS sequence"/>
</dbReference>
<gene>
    <name evidence="2" type="ORF">ACHAW5_005649</name>
</gene>
<protein>
    <submittedName>
        <fullName evidence="2">Uncharacterized protein</fullName>
    </submittedName>
</protein>
<feature type="region of interest" description="Disordered" evidence="1">
    <location>
        <begin position="1"/>
        <end position="27"/>
    </location>
</feature>
<dbReference type="AlphaFoldDB" id="A0ABD3PCK5"/>
<feature type="compositionally biased region" description="Gly residues" evidence="1">
    <location>
        <begin position="334"/>
        <end position="343"/>
    </location>
</feature>
<reference evidence="2 3" key="1">
    <citation type="submission" date="2024-10" db="EMBL/GenBank/DDBJ databases">
        <title>Updated reference genomes for cyclostephanoid diatoms.</title>
        <authorList>
            <person name="Roberts W.R."/>
            <person name="Alverson A.J."/>
        </authorList>
    </citation>
    <scope>NUCLEOTIDE SEQUENCE [LARGE SCALE GENOMIC DNA]</scope>
    <source>
        <strain evidence="2 3">AJA276-08</strain>
    </source>
</reference>
<keyword evidence="3" id="KW-1185">Reference proteome</keyword>
<sequence>MGKLREVVSSKSGHDHDRRDDHDDHDDGVFRCTSQIMIMRHCDKEVEVDVHGRRYTTDVMDGGGNGHCSATGVARSEYIATLFVDPYEYRELVGGKGGREEHDDDGRVPPVPMVKSSLSRVSKVASSTKPQFPTPIKLYALAAERDGSRLGHRGHMNFREIETITPLSRKFRMDVDDRFGVGDEGDLAADYFGMLADGVVEKYRARMTEGGGKRKREDEDDREDDGEALLCDRGMTVVNWKHSRIPQLARALGCGVGQGCPRRYNGKDFDTMWLLTFQYTAMLGSTGGGGGGGGHRARDGMDELESETLSALFGTKSSASGRTTTRTGGRVLRRGGGGGGGGGDAIGTWKIKAEMVNEGFYPV</sequence>
<organism evidence="2 3">
    <name type="scientific">Stephanodiscus triporus</name>
    <dbReference type="NCBI Taxonomy" id="2934178"/>
    <lineage>
        <taxon>Eukaryota</taxon>
        <taxon>Sar</taxon>
        <taxon>Stramenopiles</taxon>
        <taxon>Ochrophyta</taxon>
        <taxon>Bacillariophyta</taxon>
        <taxon>Coscinodiscophyceae</taxon>
        <taxon>Thalassiosirophycidae</taxon>
        <taxon>Stephanodiscales</taxon>
        <taxon>Stephanodiscaceae</taxon>
        <taxon>Stephanodiscus</taxon>
    </lineage>
</organism>
<feature type="compositionally biased region" description="Low complexity" evidence="1">
    <location>
        <begin position="321"/>
        <end position="330"/>
    </location>
</feature>
<name>A0ABD3PCK5_9STRA</name>
<evidence type="ECO:0000256" key="1">
    <source>
        <dbReference type="SAM" id="MobiDB-lite"/>
    </source>
</evidence>
<accession>A0ABD3PCK5</accession>
<evidence type="ECO:0000313" key="3">
    <source>
        <dbReference type="Proteomes" id="UP001530315"/>
    </source>
</evidence>
<feature type="region of interest" description="Disordered" evidence="1">
    <location>
        <begin position="317"/>
        <end position="343"/>
    </location>
</feature>
<proteinExistence type="predicted"/>
<dbReference type="EMBL" id="JALLAZ020000939">
    <property type="protein sequence ID" value="KAL3784140.1"/>
    <property type="molecule type" value="Genomic_DNA"/>
</dbReference>